<dbReference type="AlphaFoldDB" id="A0A813UVS8"/>
<evidence type="ECO:0000313" key="4">
    <source>
        <dbReference type="EMBL" id="CAF0828066.1"/>
    </source>
</evidence>
<dbReference type="GO" id="GO:0005789">
    <property type="term" value="C:endoplasmic reticulum membrane"/>
    <property type="evidence" value="ECO:0007669"/>
    <property type="project" value="TreeGrafter"/>
</dbReference>
<dbReference type="Proteomes" id="UP000663845">
    <property type="component" value="Unassembled WGS sequence"/>
</dbReference>
<organism evidence="4 5">
    <name type="scientific">Adineta steineri</name>
    <dbReference type="NCBI Taxonomy" id="433720"/>
    <lineage>
        <taxon>Eukaryota</taxon>
        <taxon>Metazoa</taxon>
        <taxon>Spiralia</taxon>
        <taxon>Gnathifera</taxon>
        <taxon>Rotifera</taxon>
        <taxon>Eurotatoria</taxon>
        <taxon>Bdelloidea</taxon>
        <taxon>Adinetida</taxon>
        <taxon>Adinetidae</taxon>
        <taxon>Adineta</taxon>
    </lineage>
</organism>
<dbReference type="EMBL" id="CAJNOG010000042">
    <property type="protein sequence ID" value="CAF0828066.1"/>
    <property type="molecule type" value="Genomic_DNA"/>
</dbReference>
<protein>
    <submittedName>
        <fullName evidence="4">Uncharacterized protein</fullName>
    </submittedName>
</protein>
<sequence length="667" mass="78183">MIELPDLFHENRIPELTLSLILYIPIGLCLVLIRSVILLLLFVISSIFPKNSSLNQLLNEVISLILTFTYENQTVGNEEKDNRRAAKILVANRVSLFDEIVIQRFICNTNCKVVNLWKENTWITWLKLNTIDSSRTQEDLLDLCCNEIQHSNSQLVFLPECESTTGTDGLLKFNLLPFTLAQKRQLSVLPICLRTSRAFQIRTSVFNSHPFADLFWFLFSPYTKFHINFLPVVSPTDSSSDEVFCEKVRENMCRTMNIEMTQFDVREVDELKKRPDLLQRRHEQRRAEFQQMIQLVHQQVPVASVEAIRYDLVPKWRNVENENEDDYSSINHNDGDDDYDDLLARHQRLMLEEQKDRKLYERYIRDQRTLRRLQCRRSHTAHLNERTRNRLLRELERERRYTIHGKICTYLSDHRIIYRHGCNIRSNQSITWSTLENEIPYNKNIGAIHELDVMINNLKKVIRNSKSMSKTRLSVRERQNQRLKTVNPSKTKATEINTSSMVSNPTLHIPSQLEIISHLPRIPVVRFIDDQNNKLRISNSQRLTCIQNVLVHQSNNNNNHNKIITNEVSSPMSIRKSPLRSKTAYVNASDITPTKKRPLEKENFNNLSTSTNSNTHSNIALRASSPYVAANDHTPYRSSLFSIEWYRSNIPRLLRRLVPTQIRENIR</sequence>
<dbReference type="SUPFAM" id="SSF69593">
    <property type="entry name" value="Glycerol-3-phosphate (1)-acyltransferase"/>
    <property type="match status" value="1"/>
</dbReference>
<proteinExistence type="predicted"/>
<gene>
    <name evidence="4" type="ORF">JYZ213_LOCUS6682</name>
</gene>
<evidence type="ECO:0000256" key="2">
    <source>
        <dbReference type="ARBA" id="ARBA00023136"/>
    </source>
</evidence>
<name>A0A813UVS8_9BILA</name>
<keyword evidence="3" id="KW-1133">Transmembrane helix</keyword>
<keyword evidence="3" id="KW-0812">Transmembrane</keyword>
<dbReference type="GO" id="GO:0036503">
    <property type="term" value="P:ERAD pathway"/>
    <property type="evidence" value="ECO:0007669"/>
    <property type="project" value="TreeGrafter"/>
</dbReference>
<feature type="transmembrane region" description="Helical" evidence="3">
    <location>
        <begin position="20"/>
        <end position="44"/>
    </location>
</feature>
<accession>A0A813UVS8</accession>
<dbReference type="PANTHER" id="PTHR15486">
    <property type="entry name" value="ANCIENT UBIQUITOUS PROTEIN"/>
    <property type="match status" value="1"/>
</dbReference>
<comment type="subcellular location">
    <subcellularLocation>
        <location evidence="1">Membrane</location>
    </subcellularLocation>
</comment>
<evidence type="ECO:0000256" key="3">
    <source>
        <dbReference type="SAM" id="Phobius"/>
    </source>
</evidence>
<keyword evidence="2 3" id="KW-0472">Membrane</keyword>
<dbReference type="PANTHER" id="PTHR15486:SF96">
    <property type="entry name" value="LIPID DROPLET-REGULATING VLDL ASSEMBLY FACTOR AUP1"/>
    <property type="match status" value="1"/>
</dbReference>
<comment type="caution">
    <text evidence="4">The sequence shown here is derived from an EMBL/GenBank/DDBJ whole genome shotgun (WGS) entry which is preliminary data.</text>
</comment>
<evidence type="ECO:0000256" key="1">
    <source>
        <dbReference type="ARBA" id="ARBA00004370"/>
    </source>
</evidence>
<evidence type="ECO:0000313" key="5">
    <source>
        <dbReference type="Proteomes" id="UP000663845"/>
    </source>
</evidence>
<reference evidence="4" key="1">
    <citation type="submission" date="2021-02" db="EMBL/GenBank/DDBJ databases">
        <authorList>
            <person name="Nowell W R."/>
        </authorList>
    </citation>
    <scope>NUCLEOTIDE SEQUENCE</scope>
</reference>